<dbReference type="EMBL" id="CP003281">
    <property type="protein sequence ID" value="AFL84014.1"/>
    <property type="molecule type" value="Genomic_DNA"/>
</dbReference>
<dbReference type="RefSeq" id="WP_014772008.1">
    <property type="nucleotide sequence ID" value="NC_018010.1"/>
</dbReference>
<name>I3Z446_BELBD</name>
<organism evidence="2 3">
    <name type="scientific">Belliella baltica (strain DSM 15883 / CIP 108006 / LMG 21964 / BA134)</name>
    <dbReference type="NCBI Taxonomy" id="866536"/>
    <lineage>
        <taxon>Bacteria</taxon>
        <taxon>Pseudomonadati</taxon>
        <taxon>Bacteroidota</taxon>
        <taxon>Cytophagia</taxon>
        <taxon>Cytophagales</taxon>
        <taxon>Cyclobacteriaceae</taxon>
        <taxon>Belliella</taxon>
    </lineage>
</organism>
<feature type="chain" id="PRO_5003683261" evidence="1">
    <location>
        <begin position="21"/>
        <end position="223"/>
    </location>
</feature>
<dbReference type="eggNOG" id="ENOG5034B01">
    <property type="taxonomic scope" value="Bacteria"/>
</dbReference>
<sequence>MKKSILFLALLSLLSHFSSAQSNNWDLAGFTPPNEIIILDQIEDAKDLRKGELIFSKAKGIFSFSPINTINHRALQKLKTEASLKGASHLYIDYRNIENSVFSKSAVYSARLYKQKNLSLNEVSKAIEGKKLILKIEKSYSRNFWKMNVTLLNDLIDFNLDAPLREENGKIFIDIRNRNDSFKEKKYEGKESYEVIALEGNRMLIFKGDDLGTSNSLIGIEIQ</sequence>
<dbReference type="OrthoDB" id="958951at2"/>
<dbReference type="KEGG" id="bbd:Belba_1393"/>
<protein>
    <submittedName>
        <fullName evidence="2">Uncharacterized protein</fullName>
    </submittedName>
</protein>
<evidence type="ECO:0000313" key="3">
    <source>
        <dbReference type="Proteomes" id="UP000006050"/>
    </source>
</evidence>
<keyword evidence="3" id="KW-1185">Reference proteome</keyword>
<proteinExistence type="predicted"/>
<feature type="signal peptide" evidence="1">
    <location>
        <begin position="1"/>
        <end position="20"/>
    </location>
</feature>
<reference evidence="3" key="1">
    <citation type="submission" date="2012-06" db="EMBL/GenBank/DDBJ databases">
        <title>The complete genome of Belliella baltica DSM 15883.</title>
        <authorList>
            <person name="Lucas S."/>
            <person name="Copeland A."/>
            <person name="Lapidus A."/>
            <person name="Goodwin L."/>
            <person name="Pitluck S."/>
            <person name="Peters L."/>
            <person name="Mikhailova N."/>
            <person name="Davenport K."/>
            <person name="Kyrpides N."/>
            <person name="Mavromatis K."/>
            <person name="Pagani I."/>
            <person name="Ivanova N."/>
            <person name="Ovchinnikova G."/>
            <person name="Zeytun A."/>
            <person name="Detter J.C."/>
            <person name="Han C."/>
            <person name="Land M."/>
            <person name="Hauser L."/>
            <person name="Markowitz V."/>
            <person name="Cheng J.-F."/>
            <person name="Hugenholtz P."/>
            <person name="Woyke T."/>
            <person name="Wu D."/>
            <person name="Tindall B."/>
            <person name="Pomrenke H."/>
            <person name="Brambilla E."/>
            <person name="Klenk H.-P."/>
            <person name="Eisen J.A."/>
        </authorList>
    </citation>
    <scope>NUCLEOTIDE SEQUENCE [LARGE SCALE GENOMIC DNA]</scope>
    <source>
        <strain evidence="3">DSM 15883 / CIP 108006 / LMG 21964 / BA134</strain>
    </source>
</reference>
<keyword evidence="1" id="KW-0732">Signal</keyword>
<dbReference type="Proteomes" id="UP000006050">
    <property type="component" value="Chromosome"/>
</dbReference>
<dbReference type="HOGENOM" id="CLU_1238207_0_0_10"/>
<gene>
    <name evidence="2" type="ordered locus">Belba_1393</name>
</gene>
<accession>I3Z446</accession>
<evidence type="ECO:0000313" key="2">
    <source>
        <dbReference type="EMBL" id="AFL84014.1"/>
    </source>
</evidence>
<evidence type="ECO:0000256" key="1">
    <source>
        <dbReference type="SAM" id="SignalP"/>
    </source>
</evidence>
<dbReference type="AlphaFoldDB" id="I3Z446"/>